<feature type="compositionally biased region" description="Basic residues" evidence="2">
    <location>
        <begin position="50"/>
        <end position="60"/>
    </location>
</feature>
<feature type="region of interest" description="Disordered" evidence="2">
    <location>
        <begin position="1"/>
        <end position="209"/>
    </location>
</feature>
<dbReference type="EMBL" id="PYFQ01000001">
    <property type="protein sequence ID" value="PSK40551.1"/>
    <property type="molecule type" value="Genomic_DNA"/>
</dbReference>
<feature type="compositionally biased region" description="Basic residues" evidence="2">
    <location>
        <begin position="95"/>
        <end position="105"/>
    </location>
</feature>
<keyword evidence="4" id="KW-1185">Reference proteome</keyword>
<dbReference type="GO" id="GO:0007059">
    <property type="term" value="P:chromosome segregation"/>
    <property type="evidence" value="ECO:0007669"/>
    <property type="project" value="InterPro"/>
</dbReference>
<reference evidence="3 4" key="1">
    <citation type="submission" date="2018-03" db="EMBL/GenBank/DDBJ databases">
        <title>Candida pseudohaemulonii genome assembly and annotation.</title>
        <authorList>
            <person name="Munoz J.F."/>
            <person name="Gade L.G."/>
            <person name="Chow N.A."/>
            <person name="Litvintseva A.P."/>
            <person name="Loparev V.N."/>
            <person name="Cuomo C.A."/>
        </authorList>
    </citation>
    <scope>NUCLEOTIDE SEQUENCE [LARGE SCALE GENOMIC DNA]</scope>
    <source>
        <strain evidence="3 4">B12108</strain>
    </source>
</reference>
<feature type="compositionally biased region" description="Polar residues" evidence="2">
    <location>
        <begin position="64"/>
        <end position="77"/>
    </location>
</feature>
<proteinExistence type="predicted"/>
<feature type="compositionally biased region" description="Basic and acidic residues" evidence="2">
    <location>
        <begin position="138"/>
        <end position="150"/>
    </location>
</feature>
<gene>
    <name evidence="3" type="ORF">C7M61_000198</name>
</gene>
<comment type="caution">
    <text evidence="3">The sequence shown here is derived from an EMBL/GenBank/DDBJ whole genome shotgun (WGS) entry which is preliminary data.</text>
</comment>
<dbReference type="GO" id="GO:0000444">
    <property type="term" value="C:MIS12/MIND type complex"/>
    <property type="evidence" value="ECO:0007669"/>
    <property type="project" value="InterPro"/>
</dbReference>
<feature type="coiled-coil region" evidence="1">
    <location>
        <begin position="320"/>
        <end position="347"/>
    </location>
</feature>
<dbReference type="PANTHER" id="PTHR14778">
    <property type="entry name" value="KINETOCHORE-ASSOCIATED PROTEIN DSN1 HOMOLOG"/>
    <property type="match status" value="1"/>
</dbReference>
<sequence length="480" mass="54385">MPPRKQAALRANGLSRVSKLPGIKHNAPRSTAHFFPLDSDDSVADDTPQKKRAQPSKKTRSILGGTNSLKAMFSNSQEPPKEDEDPSPDTTPIKKPAKRGRKPKKAAASPQAPIHEASTPKSMLKRATKLLELPENTKPFRFDDIEDARLPRRLKAPRQKEKSETLPKKRRKKQVEDDDEYVEQHSQHTLQLTDSERPGPVRRSSYSNRGKRVLSVGNGFVAKPHDEMSARDYFKVVDGSLPGPSRMRQILVWCFKKKLQQDREKDGPETDTAKGIAKVIQSEILEDLVGKKIDTSWLLARRFDTAELQGKRIIKSNPLNDANRESVEVFQQKLRELRQEKVLWQNAFDASVKPLEGLGVNNEDEEGKYSREFKEYVKQKDPALGAVLQEEHLEALSQHVQQVEAGVSEKLETNMAQLFHTAYQLSKSVELVGKIKNELLAPQVTQIVKDFMERGRHSEEVTKIGARELLRGISRVDLRQ</sequence>
<dbReference type="RefSeq" id="XP_024715250.1">
    <property type="nucleotide sequence ID" value="XM_024855651.1"/>
</dbReference>
<keyword evidence="1" id="KW-0175">Coiled coil</keyword>
<protein>
    <recommendedName>
        <fullName evidence="5">Kinetochore protein mis13</fullName>
    </recommendedName>
</protein>
<name>A0A2P7YX46_9ASCO</name>
<dbReference type="OrthoDB" id="3364649at2759"/>
<dbReference type="Proteomes" id="UP000241107">
    <property type="component" value="Unassembled WGS sequence"/>
</dbReference>
<dbReference type="VEuPathDB" id="FungiDB:C7M61_000198"/>
<dbReference type="STRING" id="418784.A0A2P7YX46"/>
<feature type="compositionally biased region" description="Basic and acidic residues" evidence="2">
    <location>
        <begin position="158"/>
        <end position="167"/>
    </location>
</feature>
<evidence type="ECO:0000256" key="2">
    <source>
        <dbReference type="SAM" id="MobiDB-lite"/>
    </source>
</evidence>
<accession>A0A2P7YX46</accession>
<dbReference type="AlphaFoldDB" id="A0A2P7YX46"/>
<dbReference type="GO" id="GO:0051301">
    <property type="term" value="P:cell division"/>
    <property type="evidence" value="ECO:0007669"/>
    <property type="project" value="InterPro"/>
</dbReference>
<organism evidence="3 4">
    <name type="scientific">Candidozyma pseudohaemuli</name>
    <dbReference type="NCBI Taxonomy" id="418784"/>
    <lineage>
        <taxon>Eukaryota</taxon>
        <taxon>Fungi</taxon>
        <taxon>Dikarya</taxon>
        <taxon>Ascomycota</taxon>
        <taxon>Saccharomycotina</taxon>
        <taxon>Pichiomycetes</taxon>
        <taxon>Metschnikowiaceae</taxon>
        <taxon>Candidozyma</taxon>
    </lineage>
</organism>
<dbReference type="PANTHER" id="PTHR14778:SF2">
    <property type="entry name" value="KINETOCHORE-ASSOCIATED PROTEIN DSN1 HOMOLOG"/>
    <property type="match status" value="1"/>
</dbReference>
<evidence type="ECO:0000313" key="4">
    <source>
        <dbReference type="Proteomes" id="UP000241107"/>
    </source>
</evidence>
<evidence type="ECO:0000313" key="3">
    <source>
        <dbReference type="EMBL" id="PSK40551.1"/>
    </source>
</evidence>
<evidence type="ECO:0000256" key="1">
    <source>
        <dbReference type="SAM" id="Coils"/>
    </source>
</evidence>
<dbReference type="Pfam" id="PF08202">
    <property type="entry name" value="MIS13"/>
    <property type="match status" value="1"/>
</dbReference>
<dbReference type="InterPro" id="IPR013218">
    <property type="entry name" value="Dsn1/Mis13"/>
</dbReference>
<dbReference type="GeneID" id="36563591"/>
<evidence type="ECO:0008006" key="5">
    <source>
        <dbReference type="Google" id="ProtNLM"/>
    </source>
</evidence>